<gene>
    <name evidence="2" type="ORF">QWJ38_06360</name>
</gene>
<dbReference type="EMBL" id="JAUHHC010000002">
    <property type="protein sequence ID" value="MDN3919899.1"/>
    <property type="molecule type" value="Genomic_DNA"/>
</dbReference>
<evidence type="ECO:0008006" key="4">
    <source>
        <dbReference type="Google" id="ProtNLM"/>
    </source>
</evidence>
<organism evidence="2 3">
    <name type="scientific">Roseateles violae</name>
    <dbReference type="NCBI Taxonomy" id="3058042"/>
    <lineage>
        <taxon>Bacteria</taxon>
        <taxon>Pseudomonadati</taxon>
        <taxon>Pseudomonadota</taxon>
        <taxon>Betaproteobacteria</taxon>
        <taxon>Burkholderiales</taxon>
        <taxon>Sphaerotilaceae</taxon>
        <taxon>Roseateles</taxon>
    </lineage>
</organism>
<feature type="region of interest" description="Disordered" evidence="1">
    <location>
        <begin position="20"/>
        <end position="44"/>
    </location>
</feature>
<dbReference type="PROSITE" id="PS51257">
    <property type="entry name" value="PROKAR_LIPOPROTEIN"/>
    <property type="match status" value="1"/>
</dbReference>
<evidence type="ECO:0000256" key="1">
    <source>
        <dbReference type="SAM" id="MobiDB-lite"/>
    </source>
</evidence>
<evidence type="ECO:0000313" key="2">
    <source>
        <dbReference type="EMBL" id="MDN3919899.1"/>
    </source>
</evidence>
<proteinExistence type="predicted"/>
<comment type="caution">
    <text evidence="2">The sequence shown here is derived from an EMBL/GenBank/DDBJ whole genome shotgun (WGS) entry which is preliminary data.</text>
</comment>
<keyword evidence="3" id="KW-1185">Reference proteome</keyword>
<evidence type="ECO:0000313" key="3">
    <source>
        <dbReference type="Proteomes" id="UP001228044"/>
    </source>
</evidence>
<dbReference type="Proteomes" id="UP001228044">
    <property type="component" value="Unassembled WGS sequence"/>
</dbReference>
<name>A0ABT8DNE6_9BURK</name>
<reference evidence="2 3" key="1">
    <citation type="submission" date="2023-06" db="EMBL/GenBank/DDBJ databases">
        <title>Pelomonas sp. PFR6 16S ribosomal RNA gene Genome sequencing and assembly.</title>
        <authorList>
            <person name="Woo H."/>
        </authorList>
    </citation>
    <scope>NUCLEOTIDE SEQUENCE [LARGE SCALE GENOMIC DNA]</scope>
    <source>
        <strain evidence="2 3">PFR6</strain>
    </source>
</reference>
<accession>A0ABT8DNE6</accession>
<sequence length="75" mass="8100">MMRATLLLTALIVLSACGEKPQTAASGRKTDDKPWGETSSGYAAAGFKSGDQAAWEQQIRARNQAQNEYNRTGSH</sequence>
<protein>
    <recommendedName>
        <fullName evidence="4">Lipoprotein</fullName>
    </recommendedName>
</protein>